<proteinExistence type="inferred from homology"/>
<dbReference type="SUPFAM" id="SSF64005">
    <property type="entry name" value="Undecaprenyl diphosphate synthase"/>
    <property type="match status" value="1"/>
</dbReference>
<organism evidence="4 5">
    <name type="scientific">Salinimonas sediminis</name>
    <dbReference type="NCBI Taxonomy" id="2303538"/>
    <lineage>
        <taxon>Bacteria</taxon>
        <taxon>Pseudomonadati</taxon>
        <taxon>Pseudomonadota</taxon>
        <taxon>Gammaproteobacteria</taxon>
        <taxon>Alteromonadales</taxon>
        <taxon>Alteromonadaceae</taxon>
        <taxon>Alteromonas/Salinimonas group</taxon>
        <taxon>Salinimonas</taxon>
    </lineage>
</organism>
<feature type="binding site" evidence="2">
    <location>
        <position position="217"/>
    </location>
    <ligand>
        <name>Mg(2+)</name>
        <dbReference type="ChEBI" id="CHEBI:18420"/>
    </ligand>
</feature>
<dbReference type="InterPro" id="IPR036424">
    <property type="entry name" value="UPP_synth-like_sf"/>
</dbReference>
<dbReference type="InterPro" id="IPR018520">
    <property type="entry name" value="UPP_synth-like_CS"/>
</dbReference>
<dbReference type="GO" id="GO:0009252">
    <property type="term" value="P:peptidoglycan biosynthetic process"/>
    <property type="evidence" value="ECO:0007669"/>
    <property type="project" value="UniProtKB-UniRule"/>
</dbReference>
<dbReference type="CDD" id="cd00475">
    <property type="entry name" value="Cis_IPPS"/>
    <property type="match status" value="1"/>
</dbReference>
<dbReference type="InterPro" id="IPR001441">
    <property type="entry name" value="UPP_synth-like"/>
</dbReference>
<dbReference type="AlphaFoldDB" id="A0A346NJG7"/>
<feature type="binding site" evidence="2">
    <location>
        <position position="47"/>
    </location>
    <ligand>
        <name>substrate</name>
    </ligand>
</feature>
<dbReference type="GO" id="GO:0000287">
    <property type="term" value="F:magnesium ion binding"/>
    <property type="evidence" value="ECO:0007669"/>
    <property type="project" value="UniProtKB-UniRule"/>
</dbReference>
<keyword evidence="2" id="KW-0133">Cell shape</keyword>
<comment type="function">
    <text evidence="2">Catalyzes the sequential condensation of isopentenyl diphosphate (IPP) with (2E,6E)-farnesyl diphosphate (E,E-FPP) to yield (2Z,6Z,10Z,14Z,18Z,22Z,26Z,30Z,34E,38E)-undecaprenyl diphosphate (di-trans,octa-cis-UPP). UPP is the precursor of glycosyl carrier lipid in the biosynthesis of bacterial cell wall polysaccharide components such as peptidoglycan and lipopolysaccharide.</text>
</comment>
<keyword evidence="2" id="KW-0961">Cell wall biogenesis/degradation</keyword>
<dbReference type="Gene3D" id="3.40.1180.10">
    <property type="entry name" value="Decaprenyl diphosphate synthase-like"/>
    <property type="match status" value="1"/>
</dbReference>
<feature type="active site" description="Proton acceptor" evidence="2">
    <location>
        <position position="78"/>
    </location>
</feature>
<dbReference type="GO" id="GO:0008360">
    <property type="term" value="P:regulation of cell shape"/>
    <property type="evidence" value="ECO:0007669"/>
    <property type="project" value="UniProtKB-KW"/>
</dbReference>
<feature type="region of interest" description="Disordered" evidence="3">
    <location>
        <begin position="1"/>
        <end position="23"/>
    </location>
</feature>
<sequence>MLSKRSQPAQKTVSAPPEQAGPRHVAIIMDGNGRWAQKKGKIRTFGHKAGVESVRSVVRFARQTGIQSLTLFAFSSENWKRPEEEVSVLMELFNLVLNSEVKRLHKNDVRLKVIGDVSAFDDKLKAKIRKAEEMTANNSALVLNIAANYGGRWDIAHAAQTLAKQVQDNLLAPEQIDEDKLGQYISTAELPELDLLIRTGGERRISNFLLWQCAYAELYFTDVLWPDFTEQVFQVAVDDYNVRQRRFGLTGEQVSVSQR</sequence>
<keyword evidence="2" id="KW-0460">Magnesium</keyword>
<keyword evidence="2" id="KW-0573">Peptidoglycan synthesis</keyword>
<dbReference type="KEGG" id="salm:D0Y50_04375"/>
<feature type="binding site" evidence="2">
    <location>
        <position position="30"/>
    </location>
    <ligand>
        <name>Mg(2+)</name>
        <dbReference type="ChEBI" id="CHEBI:18420"/>
    </ligand>
</feature>
<dbReference type="PANTHER" id="PTHR10291">
    <property type="entry name" value="DEHYDRODOLICHYL DIPHOSPHATE SYNTHASE FAMILY MEMBER"/>
    <property type="match status" value="1"/>
</dbReference>
<dbReference type="HAMAP" id="MF_01139">
    <property type="entry name" value="ISPT"/>
    <property type="match status" value="1"/>
</dbReference>
<feature type="binding site" evidence="2">
    <location>
        <begin position="204"/>
        <end position="206"/>
    </location>
    <ligand>
        <name>substrate</name>
    </ligand>
</feature>
<dbReference type="FunFam" id="3.40.1180.10:FF:000001">
    <property type="entry name" value="(2E,6E)-farnesyl-diphosphate-specific ditrans,polycis-undecaprenyl-diphosphate synthase"/>
    <property type="match status" value="1"/>
</dbReference>
<dbReference type="RefSeq" id="WP_108567920.1">
    <property type="nucleotide sequence ID" value="NZ_CP031769.1"/>
</dbReference>
<comment type="cofactor">
    <cofactor evidence="2">
        <name>Mg(2+)</name>
        <dbReference type="ChEBI" id="CHEBI:18420"/>
    </cofactor>
    <text evidence="2">Binds 2 magnesium ions per subunit.</text>
</comment>
<dbReference type="GO" id="GO:0071555">
    <property type="term" value="P:cell wall organization"/>
    <property type="evidence" value="ECO:0007669"/>
    <property type="project" value="UniProtKB-KW"/>
</dbReference>
<feature type="binding site" evidence="2">
    <location>
        <position position="43"/>
    </location>
    <ligand>
        <name>substrate</name>
    </ligand>
</feature>
<evidence type="ECO:0000256" key="2">
    <source>
        <dbReference type="HAMAP-Rule" id="MF_01139"/>
    </source>
</evidence>
<evidence type="ECO:0000313" key="4">
    <source>
        <dbReference type="EMBL" id="AXR05674.1"/>
    </source>
</evidence>
<feature type="binding site" evidence="2">
    <location>
        <position position="35"/>
    </location>
    <ligand>
        <name>substrate</name>
    </ligand>
</feature>
<dbReference type="NCBIfam" id="NF011405">
    <property type="entry name" value="PRK14830.1"/>
    <property type="match status" value="1"/>
</dbReference>
<feature type="binding site" evidence="2">
    <location>
        <begin position="31"/>
        <end position="34"/>
    </location>
    <ligand>
        <name>substrate</name>
    </ligand>
</feature>
<reference evidence="4 5" key="1">
    <citation type="submission" date="2018-08" db="EMBL/GenBank/DDBJ databases">
        <title>Salinimonas sediminis sp. nov., a piezophilic bacterium isolated from a deep-sea sediment sample from the New Britain Trench.</title>
        <authorList>
            <person name="Cao J."/>
        </authorList>
    </citation>
    <scope>NUCLEOTIDE SEQUENCE [LARGE SCALE GENOMIC DNA]</scope>
    <source>
        <strain evidence="4 5">N102</strain>
    </source>
</reference>
<dbReference type="GO" id="GO:0008834">
    <property type="term" value="F:ditrans,polycis-undecaprenyl-diphosphate synthase [(2E,6E)-farnesyl-diphosphate specific] activity"/>
    <property type="evidence" value="ECO:0007669"/>
    <property type="project" value="UniProtKB-UniRule"/>
</dbReference>
<keyword evidence="2" id="KW-0479">Metal-binding</keyword>
<feature type="compositionally biased region" description="Polar residues" evidence="3">
    <location>
        <begin position="1"/>
        <end position="13"/>
    </location>
</feature>
<dbReference type="EMBL" id="CP031769">
    <property type="protein sequence ID" value="AXR05674.1"/>
    <property type="molecule type" value="Genomic_DNA"/>
</dbReference>
<evidence type="ECO:0000256" key="1">
    <source>
        <dbReference type="ARBA" id="ARBA00022679"/>
    </source>
</evidence>
<dbReference type="PROSITE" id="PS01066">
    <property type="entry name" value="UPP_SYNTHASE"/>
    <property type="match status" value="1"/>
</dbReference>
<comment type="catalytic activity">
    <reaction evidence="2">
        <text>8 isopentenyl diphosphate + (2E,6E)-farnesyl diphosphate = di-trans,octa-cis-undecaprenyl diphosphate + 8 diphosphate</text>
        <dbReference type="Rhea" id="RHEA:27551"/>
        <dbReference type="ChEBI" id="CHEBI:33019"/>
        <dbReference type="ChEBI" id="CHEBI:58405"/>
        <dbReference type="ChEBI" id="CHEBI:128769"/>
        <dbReference type="ChEBI" id="CHEBI:175763"/>
        <dbReference type="EC" id="2.5.1.31"/>
    </reaction>
</comment>
<feature type="binding site" evidence="2">
    <location>
        <position position="198"/>
    </location>
    <ligand>
        <name>substrate</name>
    </ligand>
</feature>
<name>A0A346NJG7_9ALTE</name>
<accession>A0A346NJG7</accession>
<dbReference type="PANTHER" id="PTHR10291:SF0">
    <property type="entry name" value="DEHYDRODOLICHYL DIPHOSPHATE SYNTHASE 2"/>
    <property type="match status" value="1"/>
</dbReference>
<feature type="binding site" evidence="2">
    <location>
        <position position="81"/>
    </location>
    <ligand>
        <name>substrate</name>
    </ligand>
</feature>
<gene>
    <name evidence="2 4" type="primary">uppS</name>
    <name evidence="4" type="ORF">D0Y50_04375</name>
</gene>
<dbReference type="NCBIfam" id="TIGR00055">
    <property type="entry name" value="uppS"/>
    <property type="match status" value="1"/>
</dbReference>
<comment type="similarity">
    <text evidence="2">Belongs to the UPP synthase family.</text>
</comment>
<comment type="subunit">
    <text evidence="2">Homodimer.</text>
</comment>
<keyword evidence="1 2" id="KW-0808">Transferase</keyword>
<feature type="active site" evidence="2">
    <location>
        <position position="30"/>
    </location>
</feature>
<keyword evidence="5" id="KW-1185">Reference proteome</keyword>
<evidence type="ECO:0000256" key="3">
    <source>
        <dbReference type="SAM" id="MobiDB-lite"/>
    </source>
</evidence>
<evidence type="ECO:0000313" key="5">
    <source>
        <dbReference type="Proteomes" id="UP000262073"/>
    </source>
</evidence>
<dbReference type="EC" id="2.5.1.31" evidence="2"/>
<dbReference type="GO" id="GO:0016094">
    <property type="term" value="P:polyprenol biosynthetic process"/>
    <property type="evidence" value="ECO:0007669"/>
    <property type="project" value="TreeGrafter"/>
</dbReference>
<protein>
    <recommendedName>
        <fullName evidence="2">Ditrans,polycis-undecaprenyl-diphosphate synthase ((2E,6E)-farnesyl-diphosphate specific)</fullName>
        <ecNumber evidence="2">2.5.1.31</ecNumber>
    </recommendedName>
    <alternativeName>
        <fullName evidence="2">Ditrans,polycis-undecaprenylcistransferase</fullName>
    </alternativeName>
    <alternativeName>
        <fullName evidence="2">Undecaprenyl diphosphate synthase</fullName>
        <shortName evidence="2">UDS</shortName>
    </alternativeName>
    <alternativeName>
        <fullName evidence="2">Undecaprenyl pyrophosphate synthase</fullName>
        <shortName evidence="2">UPP synthase</shortName>
    </alternativeName>
</protein>
<dbReference type="OrthoDB" id="4191603at2"/>
<feature type="binding site" evidence="2">
    <location>
        <begin position="75"/>
        <end position="77"/>
    </location>
    <ligand>
        <name>substrate</name>
    </ligand>
</feature>
<dbReference type="GO" id="GO:0005829">
    <property type="term" value="C:cytosol"/>
    <property type="evidence" value="ECO:0007669"/>
    <property type="project" value="TreeGrafter"/>
</dbReference>
<feature type="binding site" evidence="2">
    <location>
        <position position="79"/>
    </location>
    <ligand>
        <name>substrate</name>
    </ligand>
</feature>
<dbReference type="Pfam" id="PF01255">
    <property type="entry name" value="Prenyltransf"/>
    <property type="match status" value="1"/>
</dbReference>
<dbReference type="Proteomes" id="UP000262073">
    <property type="component" value="Chromosome"/>
</dbReference>